<dbReference type="Pfam" id="PF01073">
    <property type="entry name" value="3Beta_HSD"/>
    <property type="match status" value="1"/>
</dbReference>
<dbReference type="RefSeq" id="XP_014143593.1">
    <property type="nucleotide sequence ID" value="XM_014288118.1"/>
</dbReference>
<gene>
    <name evidence="2" type="ORF">SARC_17794</name>
</gene>
<evidence type="ECO:0000313" key="2">
    <source>
        <dbReference type="EMBL" id="KNC69691.1"/>
    </source>
</evidence>
<dbReference type="SUPFAM" id="SSF51735">
    <property type="entry name" value="NAD(P)-binding Rossmann-fold domains"/>
    <property type="match status" value="1"/>
</dbReference>
<dbReference type="GO" id="GO:0016616">
    <property type="term" value="F:oxidoreductase activity, acting on the CH-OH group of donors, NAD or NADP as acceptor"/>
    <property type="evidence" value="ECO:0007669"/>
    <property type="project" value="InterPro"/>
</dbReference>
<feature type="non-terminal residue" evidence="2">
    <location>
        <position position="1"/>
    </location>
</feature>
<organism evidence="2 3">
    <name type="scientific">Sphaeroforma arctica JP610</name>
    <dbReference type="NCBI Taxonomy" id="667725"/>
    <lineage>
        <taxon>Eukaryota</taxon>
        <taxon>Ichthyosporea</taxon>
        <taxon>Ichthyophonida</taxon>
        <taxon>Sphaeroforma</taxon>
    </lineage>
</organism>
<dbReference type="AlphaFoldDB" id="A0A0L0EZ56"/>
<dbReference type="GeneID" id="25918298"/>
<feature type="domain" description="3-beta hydroxysteroid dehydrogenase/isomerase" evidence="1">
    <location>
        <begin position="1"/>
        <end position="70"/>
    </location>
</feature>
<dbReference type="OrthoDB" id="10058185at2759"/>
<reference evidence="2 3" key="1">
    <citation type="submission" date="2011-02" db="EMBL/GenBank/DDBJ databases">
        <title>The Genome Sequence of Sphaeroforma arctica JP610.</title>
        <authorList>
            <consortium name="The Broad Institute Genome Sequencing Platform"/>
            <person name="Russ C."/>
            <person name="Cuomo C."/>
            <person name="Young S.K."/>
            <person name="Zeng Q."/>
            <person name="Gargeya S."/>
            <person name="Alvarado L."/>
            <person name="Berlin A."/>
            <person name="Chapman S.B."/>
            <person name="Chen Z."/>
            <person name="Freedman E."/>
            <person name="Gellesch M."/>
            <person name="Goldberg J."/>
            <person name="Griggs A."/>
            <person name="Gujja S."/>
            <person name="Heilman E."/>
            <person name="Heiman D."/>
            <person name="Howarth C."/>
            <person name="Mehta T."/>
            <person name="Neiman D."/>
            <person name="Pearson M."/>
            <person name="Roberts A."/>
            <person name="Saif S."/>
            <person name="Shea T."/>
            <person name="Shenoy N."/>
            <person name="Sisk P."/>
            <person name="Stolte C."/>
            <person name="Sykes S."/>
            <person name="White J."/>
            <person name="Yandava C."/>
            <person name="Burger G."/>
            <person name="Gray M.W."/>
            <person name="Holland P.W.H."/>
            <person name="King N."/>
            <person name="Lang F.B.F."/>
            <person name="Roger A.J."/>
            <person name="Ruiz-Trillo I."/>
            <person name="Haas B."/>
            <person name="Nusbaum C."/>
            <person name="Birren B."/>
        </authorList>
    </citation>
    <scope>NUCLEOTIDE SEQUENCE [LARGE SCALE GENOMIC DNA]</scope>
    <source>
        <strain evidence="2 3">JP610</strain>
    </source>
</reference>
<evidence type="ECO:0000259" key="1">
    <source>
        <dbReference type="Pfam" id="PF01073"/>
    </source>
</evidence>
<protein>
    <recommendedName>
        <fullName evidence="1">3-beta hydroxysteroid dehydrogenase/isomerase domain-containing protein</fullName>
    </recommendedName>
</protein>
<dbReference type="EMBL" id="KQ253721">
    <property type="protein sequence ID" value="KNC69691.1"/>
    <property type="molecule type" value="Genomic_DNA"/>
</dbReference>
<dbReference type="InterPro" id="IPR002225">
    <property type="entry name" value="3Beta_OHSteriod_DH/Estase"/>
</dbReference>
<dbReference type="Proteomes" id="UP000054560">
    <property type="component" value="Unassembled WGS sequence"/>
</dbReference>
<keyword evidence="3" id="KW-1185">Reference proteome</keyword>
<feature type="non-terminal residue" evidence="2">
    <location>
        <position position="70"/>
    </location>
</feature>
<dbReference type="GO" id="GO:0006694">
    <property type="term" value="P:steroid biosynthetic process"/>
    <property type="evidence" value="ECO:0007669"/>
    <property type="project" value="InterPro"/>
</dbReference>
<sequence length="70" mass="7592">VYGPRDTLFLPNILAASRSGKLRIFASGTNAVSFTHVDNYCHGLILGYDALYKGSHALGKYYVVTDGEPV</sequence>
<dbReference type="InterPro" id="IPR036291">
    <property type="entry name" value="NAD(P)-bd_dom_sf"/>
</dbReference>
<dbReference type="Gene3D" id="3.40.50.720">
    <property type="entry name" value="NAD(P)-binding Rossmann-like Domain"/>
    <property type="match status" value="1"/>
</dbReference>
<proteinExistence type="predicted"/>
<evidence type="ECO:0000313" key="3">
    <source>
        <dbReference type="Proteomes" id="UP000054560"/>
    </source>
</evidence>
<accession>A0A0L0EZ56</accession>
<dbReference type="STRING" id="667725.A0A0L0EZ56"/>
<name>A0A0L0EZ56_9EUKA</name>